<comment type="subcellular location">
    <subcellularLocation>
        <location evidence="1">Nucleus</location>
    </subcellularLocation>
</comment>
<dbReference type="PANTHER" id="PTHR23232:SF142">
    <property type="entry name" value="GASTRULA ZINC FINGER PROTEIN XLCGF57.1-LIKE-RELATED"/>
    <property type="match status" value="1"/>
</dbReference>
<dbReference type="PANTHER" id="PTHR23232">
    <property type="entry name" value="KRAB DOMAIN C2H2 ZINC FINGER"/>
    <property type="match status" value="1"/>
</dbReference>
<dbReference type="InterPro" id="IPR001909">
    <property type="entry name" value="KRAB"/>
</dbReference>
<evidence type="ECO:0000259" key="3">
    <source>
        <dbReference type="PROSITE" id="PS50805"/>
    </source>
</evidence>
<organism evidence="4">
    <name type="scientific">Pongo abelii</name>
    <name type="common">Sumatran orangutan</name>
    <name type="synonym">Pongo pygmaeus abelii</name>
    <dbReference type="NCBI Taxonomy" id="9601"/>
    <lineage>
        <taxon>Eukaryota</taxon>
        <taxon>Metazoa</taxon>
        <taxon>Chordata</taxon>
        <taxon>Craniata</taxon>
        <taxon>Vertebrata</taxon>
        <taxon>Euteleostomi</taxon>
        <taxon>Mammalia</taxon>
        <taxon>Eutheria</taxon>
        <taxon>Euarchontoglires</taxon>
        <taxon>Primates</taxon>
        <taxon>Haplorrhini</taxon>
        <taxon>Catarrhini</taxon>
        <taxon>Hominidae</taxon>
        <taxon>Pongo</taxon>
    </lineage>
</organism>
<gene>
    <name evidence="4" type="ORF">CR201_G0029830</name>
</gene>
<dbReference type="Pfam" id="PF01352">
    <property type="entry name" value="KRAB"/>
    <property type="match status" value="1"/>
</dbReference>
<name>A0A2J8U9J4_PONAB</name>
<evidence type="ECO:0000256" key="1">
    <source>
        <dbReference type="ARBA" id="ARBA00004123"/>
    </source>
</evidence>
<dbReference type="SUPFAM" id="SSF109640">
    <property type="entry name" value="KRAB domain (Kruppel-associated box)"/>
    <property type="match status" value="1"/>
</dbReference>
<proteinExistence type="predicted"/>
<protein>
    <submittedName>
        <fullName evidence="4">ZNF432 isoform 6</fullName>
    </submittedName>
</protein>
<dbReference type="GO" id="GO:0006355">
    <property type="term" value="P:regulation of DNA-templated transcription"/>
    <property type="evidence" value="ECO:0007669"/>
    <property type="project" value="InterPro"/>
</dbReference>
<evidence type="ECO:0000313" key="4">
    <source>
        <dbReference type="EMBL" id="PNJ41949.1"/>
    </source>
</evidence>
<dbReference type="InterPro" id="IPR036051">
    <property type="entry name" value="KRAB_dom_sf"/>
</dbReference>
<dbReference type="AlphaFoldDB" id="A0A2J8U9J4"/>
<comment type="caution">
    <text evidence="4">The sequence shown here is derived from an EMBL/GenBank/DDBJ whole genome shotgun (WGS) entry which is preliminary data.</text>
</comment>
<reference evidence="4" key="1">
    <citation type="submission" date="2017-12" db="EMBL/GenBank/DDBJ databases">
        <title>High-resolution comparative analysis of great ape genomes.</title>
        <authorList>
            <person name="Pollen A."/>
            <person name="Hastie A."/>
            <person name="Hormozdiari F."/>
            <person name="Dougherty M."/>
            <person name="Liu R."/>
            <person name="Chaisson M."/>
            <person name="Hoppe E."/>
            <person name="Hill C."/>
            <person name="Pang A."/>
            <person name="Hillier L."/>
            <person name="Baker C."/>
            <person name="Armstrong J."/>
            <person name="Shendure J."/>
            <person name="Paten B."/>
            <person name="Wilson R."/>
            <person name="Chao H."/>
            <person name="Schneider V."/>
            <person name="Ventura M."/>
            <person name="Kronenberg Z."/>
            <person name="Murali S."/>
            <person name="Gordon D."/>
            <person name="Cantsilieris S."/>
            <person name="Munson K."/>
            <person name="Nelson B."/>
            <person name="Raja A."/>
            <person name="Underwood J."/>
            <person name="Diekhans M."/>
            <person name="Fiddes I."/>
            <person name="Haussler D."/>
            <person name="Eichler E."/>
        </authorList>
    </citation>
    <scope>NUCLEOTIDE SEQUENCE [LARGE SCALE GENOMIC DNA]</scope>
    <source>
        <strain evidence="4">Susie</strain>
    </source>
</reference>
<accession>A0A2J8U9J4</accession>
<keyword evidence="2" id="KW-0539">Nucleus</keyword>
<dbReference type="InterPro" id="IPR050169">
    <property type="entry name" value="Krueppel_C2H2_ZnF"/>
</dbReference>
<evidence type="ECO:0000256" key="2">
    <source>
        <dbReference type="ARBA" id="ARBA00023242"/>
    </source>
</evidence>
<dbReference type="CDD" id="cd07765">
    <property type="entry name" value="KRAB_A-box"/>
    <property type="match status" value="1"/>
</dbReference>
<feature type="domain" description="KRAB" evidence="3">
    <location>
        <begin position="8"/>
        <end position="36"/>
    </location>
</feature>
<dbReference type="EMBL" id="NDHI03003467">
    <property type="protein sequence ID" value="PNJ41949.1"/>
    <property type="molecule type" value="Genomic_DNA"/>
</dbReference>
<dbReference type="PROSITE" id="PS50805">
    <property type="entry name" value="KRAB"/>
    <property type="match status" value="1"/>
</dbReference>
<sequence length="36" mass="4429">MINAQELLTLEDVTVEFTWEEWQLLDPFQKDLYRDV</sequence>
<feature type="non-terminal residue" evidence="4">
    <location>
        <position position="36"/>
    </location>
</feature>
<dbReference type="Gene3D" id="6.10.140.140">
    <property type="match status" value="1"/>
</dbReference>